<accession>A0A0F8Y0E3</accession>
<gene>
    <name evidence="1" type="ORF">LCGC14_3152650</name>
</gene>
<dbReference type="EMBL" id="LAZR01069445">
    <property type="protein sequence ID" value="KKK47689.1"/>
    <property type="molecule type" value="Genomic_DNA"/>
</dbReference>
<organism evidence="1">
    <name type="scientific">marine sediment metagenome</name>
    <dbReference type="NCBI Taxonomy" id="412755"/>
    <lineage>
        <taxon>unclassified sequences</taxon>
        <taxon>metagenomes</taxon>
        <taxon>ecological metagenomes</taxon>
    </lineage>
</organism>
<protein>
    <submittedName>
        <fullName evidence="1">Uncharacterized protein</fullName>
    </submittedName>
</protein>
<evidence type="ECO:0000313" key="1">
    <source>
        <dbReference type="EMBL" id="KKK47689.1"/>
    </source>
</evidence>
<feature type="non-terminal residue" evidence="1">
    <location>
        <position position="44"/>
    </location>
</feature>
<dbReference type="AlphaFoldDB" id="A0A0F8Y0E3"/>
<reference evidence="1" key="1">
    <citation type="journal article" date="2015" name="Nature">
        <title>Complex archaea that bridge the gap between prokaryotes and eukaryotes.</title>
        <authorList>
            <person name="Spang A."/>
            <person name="Saw J.H."/>
            <person name="Jorgensen S.L."/>
            <person name="Zaremba-Niedzwiedzka K."/>
            <person name="Martijn J."/>
            <person name="Lind A.E."/>
            <person name="van Eijk R."/>
            <person name="Schleper C."/>
            <person name="Guy L."/>
            <person name="Ettema T.J."/>
        </authorList>
    </citation>
    <scope>NUCLEOTIDE SEQUENCE</scope>
</reference>
<comment type="caution">
    <text evidence="1">The sequence shown here is derived from an EMBL/GenBank/DDBJ whole genome shotgun (WGS) entry which is preliminary data.</text>
</comment>
<name>A0A0F8Y0E3_9ZZZZ</name>
<sequence length="44" mass="4774">MTVRGGDIIQVMLFGREFDTVPESNVTYRLSGRSNESKPTGNGG</sequence>
<proteinExistence type="predicted"/>